<dbReference type="InterPro" id="IPR018253">
    <property type="entry name" value="DnaJ_domain_CS"/>
</dbReference>
<name>A0ABR2U1U6_9ROSI</name>
<dbReference type="EMBL" id="JBBPBN010000003">
    <property type="protein sequence ID" value="KAK9043706.1"/>
    <property type="molecule type" value="Genomic_DNA"/>
</dbReference>
<dbReference type="CDD" id="cd06257">
    <property type="entry name" value="DnaJ"/>
    <property type="match status" value="1"/>
</dbReference>
<organism evidence="3 4">
    <name type="scientific">Hibiscus sabdariffa</name>
    <name type="common">roselle</name>
    <dbReference type="NCBI Taxonomy" id="183260"/>
    <lineage>
        <taxon>Eukaryota</taxon>
        <taxon>Viridiplantae</taxon>
        <taxon>Streptophyta</taxon>
        <taxon>Embryophyta</taxon>
        <taxon>Tracheophyta</taxon>
        <taxon>Spermatophyta</taxon>
        <taxon>Magnoliopsida</taxon>
        <taxon>eudicotyledons</taxon>
        <taxon>Gunneridae</taxon>
        <taxon>Pentapetalae</taxon>
        <taxon>rosids</taxon>
        <taxon>malvids</taxon>
        <taxon>Malvales</taxon>
        <taxon>Malvaceae</taxon>
        <taxon>Malvoideae</taxon>
        <taxon>Hibiscus</taxon>
    </lineage>
</organism>
<keyword evidence="1" id="KW-1133">Transmembrane helix</keyword>
<dbReference type="InterPro" id="IPR050817">
    <property type="entry name" value="DjlA_DnaK_co-chaperone"/>
</dbReference>
<dbReference type="InterPro" id="IPR036869">
    <property type="entry name" value="J_dom_sf"/>
</dbReference>
<proteinExistence type="predicted"/>
<keyword evidence="4" id="KW-1185">Reference proteome</keyword>
<keyword evidence="1" id="KW-0812">Transmembrane</keyword>
<protein>
    <recommendedName>
        <fullName evidence="2">J domain-containing protein</fullName>
    </recommendedName>
</protein>
<dbReference type="SMART" id="SM00271">
    <property type="entry name" value="DnaJ"/>
    <property type="match status" value="1"/>
</dbReference>
<dbReference type="Proteomes" id="UP001396334">
    <property type="component" value="Unassembled WGS sequence"/>
</dbReference>
<dbReference type="PROSITE" id="PS50076">
    <property type="entry name" value="DNAJ_2"/>
    <property type="match status" value="1"/>
</dbReference>
<sequence length="178" mass="20330">MDLYKVLGVNRSATKDEIKEAFRKLAVKYHPDKHSHSPKPVRDSATLRFKEASQAYEVLSDDRKRAHYNLSSSSYYNHNYSHQYTNASRRASGHGYGSSNSYSYKNTHQTSTSNFWHISLRFFSTRAFLLNLVFAGVLYGGFVAIDNSGEALWKMHNPGKSFEEAMESIEKAKADRDT</sequence>
<feature type="domain" description="J" evidence="2">
    <location>
        <begin position="2"/>
        <end position="72"/>
    </location>
</feature>
<dbReference type="PROSITE" id="PS00636">
    <property type="entry name" value="DNAJ_1"/>
    <property type="match status" value="1"/>
</dbReference>
<evidence type="ECO:0000313" key="3">
    <source>
        <dbReference type="EMBL" id="KAK9043706.1"/>
    </source>
</evidence>
<dbReference type="PRINTS" id="PR00625">
    <property type="entry name" value="JDOMAIN"/>
</dbReference>
<evidence type="ECO:0000259" key="2">
    <source>
        <dbReference type="PROSITE" id="PS50076"/>
    </source>
</evidence>
<dbReference type="InterPro" id="IPR001623">
    <property type="entry name" value="DnaJ_domain"/>
</dbReference>
<dbReference type="PANTHER" id="PTHR24074">
    <property type="entry name" value="CO-CHAPERONE PROTEIN DJLA"/>
    <property type="match status" value="1"/>
</dbReference>
<reference evidence="3 4" key="1">
    <citation type="journal article" date="2024" name="G3 (Bethesda)">
        <title>Genome assembly of Hibiscus sabdariffa L. provides insights into metabolisms of medicinal natural products.</title>
        <authorList>
            <person name="Kim T."/>
        </authorList>
    </citation>
    <scope>NUCLEOTIDE SEQUENCE [LARGE SCALE GENOMIC DNA]</scope>
    <source>
        <strain evidence="3">TK-2024</strain>
        <tissue evidence="3">Old leaves</tissue>
    </source>
</reference>
<keyword evidence="1" id="KW-0472">Membrane</keyword>
<evidence type="ECO:0000313" key="4">
    <source>
        <dbReference type="Proteomes" id="UP001396334"/>
    </source>
</evidence>
<dbReference type="Pfam" id="PF00226">
    <property type="entry name" value="DnaJ"/>
    <property type="match status" value="1"/>
</dbReference>
<feature type="transmembrane region" description="Helical" evidence="1">
    <location>
        <begin position="127"/>
        <end position="145"/>
    </location>
</feature>
<accession>A0ABR2U1U6</accession>
<dbReference type="Gene3D" id="1.10.287.110">
    <property type="entry name" value="DnaJ domain"/>
    <property type="match status" value="1"/>
</dbReference>
<dbReference type="SUPFAM" id="SSF46565">
    <property type="entry name" value="Chaperone J-domain"/>
    <property type="match status" value="1"/>
</dbReference>
<gene>
    <name evidence="3" type="ORF">V6N11_072040</name>
</gene>
<comment type="caution">
    <text evidence="3">The sequence shown here is derived from an EMBL/GenBank/DDBJ whole genome shotgun (WGS) entry which is preliminary data.</text>
</comment>
<evidence type="ECO:0000256" key="1">
    <source>
        <dbReference type="SAM" id="Phobius"/>
    </source>
</evidence>